<organism evidence="3 4">
    <name type="scientific">Polarella glacialis</name>
    <name type="common">Dinoflagellate</name>
    <dbReference type="NCBI Taxonomy" id="89957"/>
    <lineage>
        <taxon>Eukaryota</taxon>
        <taxon>Sar</taxon>
        <taxon>Alveolata</taxon>
        <taxon>Dinophyceae</taxon>
        <taxon>Suessiales</taxon>
        <taxon>Suessiaceae</taxon>
        <taxon>Polarella</taxon>
    </lineage>
</organism>
<dbReference type="PROSITE" id="PS50222">
    <property type="entry name" value="EF_HAND_2"/>
    <property type="match status" value="1"/>
</dbReference>
<feature type="domain" description="EF-hand" evidence="2">
    <location>
        <begin position="287"/>
        <end position="320"/>
    </location>
</feature>
<dbReference type="Proteomes" id="UP000626109">
    <property type="component" value="Unassembled WGS sequence"/>
</dbReference>
<protein>
    <recommendedName>
        <fullName evidence="2">EF-hand domain-containing protein</fullName>
    </recommendedName>
</protein>
<comment type="caution">
    <text evidence="3">The sequence shown here is derived from an EMBL/GenBank/DDBJ whole genome shotgun (WGS) entry which is preliminary data.</text>
</comment>
<sequence>MSAVRLSLPVAHDPVAHASGRSGALTERGPAGRYGAVSKPRKKLGKTSTSLLTASCHQKLPDLVSDQPPPNEEPVDPMKILAQMPPMPVLKTKDLMSNFDRDYGFFLEGFTGDQGGPVHMVTKKPRALETKKTGDLSDFEANYRPSSSRILSGRRFGRREDSPSCNQALQRRLSDAFPGEESKEGDGRSESLERLHQTSTFPAEAAEKSAPGRVSSEKASGDKKAWGQAAIPSAQGDPEAAAKEAELLRQREACESLRMLVFGAVGHEHLPQHERHLIFKQRRGTRDEVAIFTDKWCALDDDNSGDVDLDEFVTYFNKRK</sequence>
<accession>A0A813J4Q2</accession>
<proteinExistence type="predicted"/>
<feature type="region of interest" description="Disordered" evidence="1">
    <location>
        <begin position="150"/>
        <end position="243"/>
    </location>
</feature>
<feature type="non-terminal residue" evidence="3">
    <location>
        <position position="1"/>
    </location>
</feature>
<dbReference type="PROSITE" id="PS00018">
    <property type="entry name" value="EF_HAND_1"/>
    <property type="match status" value="1"/>
</dbReference>
<feature type="region of interest" description="Disordered" evidence="1">
    <location>
        <begin position="1"/>
        <end position="49"/>
    </location>
</feature>
<dbReference type="EMBL" id="CAJNNW010020161">
    <property type="protein sequence ID" value="CAE8665785.1"/>
    <property type="molecule type" value="Genomic_DNA"/>
</dbReference>
<feature type="compositionally biased region" description="Basic and acidic residues" evidence="1">
    <location>
        <begin position="180"/>
        <end position="196"/>
    </location>
</feature>
<evidence type="ECO:0000313" key="4">
    <source>
        <dbReference type="Proteomes" id="UP000626109"/>
    </source>
</evidence>
<name>A0A813J4Q2_POLGL</name>
<dbReference type="AlphaFoldDB" id="A0A813J4Q2"/>
<dbReference type="GO" id="GO:0005509">
    <property type="term" value="F:calcium ion binding"/>
    <property type="evidence" value="ECO:0007669"/>
    <property type="project" value="InterPro"/>
</dbReference>
<reference evidence="3" key="1">
    <citation type="submission" date="2021-02" db="EMBL/GenBank/DDBJ databases">
        <authorList>
            <person name="Dougan E. K."/>
            <person name="Rhodes N."/>
            <person name="Thang M."/>
            <person name="Chan C."/>
        </authorList>
    </citation>
    <scope>NUCLEOTIDE SEQUENCE</scope>
</reference>
<feature type="compositionally biased region" description="Basic and acidic residues" evidence="1">
    <location>
        <begin position="215"/>
        <end position="225"/>
    </location>
</feature>
<dbReference type="InterPro" id="IPR018247">
    <property type="entry name" value="EF_Hand_1_Ca_BS"/>
</dbReference>
<evidence type="ECO:0000259" key="2">
    <source>
        <dbReference type="PROSITE" id="PS50222"/>
    </source>
</evidence>
<dbReference type="InterPro" id="IPR002048">
    <property type="entry name" value="EF_hand_dom"/>
</dbReference>
<evidence type="ECO:0000313" key="3">
    <source>
        <dbReference type="EMBL" id="CAE8665785.1"/>
    </source>
</evidence>
<gene>
    <name evidence="3" type="ORF">PGLA2088_LOCUS16025</name>
</gene>
<evidence type="ECO:0000256" key="1">
    <source>
        <dbReference type="SAM" id="MobiDB-lite"/>
    </source>
</evidence>